<proteinExistence type="predicted"/>
<dbReference type="Gene3D" id="3.90.180.10">
    <property type="entry name" value="Medium-chain alcohol dehydrogenases, catalytic domain"/>
    <property type="match status" value="1"/>
</dbReference>
<dbReference type="InterPro" id="IPR020843">
    <property type="entry name" value="ER"/>
</dbReference>
<accession>A0ABW7YXF8</accession>
<keyword evidence="4" id="KW-1185">Reference proteome</keyword>
<dbReference type="Pfam" id="PF13602">
    <property type="entry name" value="ADH_zinc_N_2"/>
    <property type="match status" value="1"/>
</dbReference>
<dbReference type="SMART" id="SM00829">
    <property type="entry name" value="PKS_ER"/>
    <property type="match status" value="1"/>
</dbReference>
<protein>
    <submittedName>
        <fullName evidence="3">NADP-dependent oxidoreductase</fullName>
        <ecNumber evidence="3">1.-.-.-</ecNumber>
    </submittedName>
</protein>
<dbReference type="CDD" id="cd05289">
    <property type="entry name" value="MDR_like_2"/>
    <property type="match status" value="1"/>
</dbReference>
<organism evidence="3 4">
    <name type="scientific">Nonomuraea typhae</name>
    <dbReference type="NCBI Taxonomy" id="2603600"/>
    <lineage>
        <taxon>Bacteria</taxon>
        <taxon>Bacillati</taxon>
        <taxon>Actinomycetota</taxon>
        <taxon>Actinomycetes</taxon>
        <taxon>Streptosporangiales</taxon>
        <taxon>Streptosporangiaceae</taxon>
        <taxon>Nonomuraea</taxon>
    </lineage>
</organism>
<evidence type="ECO:0000313" key="4">
    <source>
        <dbReference type="Proteomes" id="UP001612741"/>
    </source>
</evidence>
<dbReference type="Gene3D" id="3.40.50.720">
    <property type="entry name" value="NAD(P)-binding Rossmann-like Domain"/>
    <property type="match status" value="1"/>
</dbReference>
<dbReference type="EC" id="1.-.-.-" evidence="3"/>
<dbReference type="RefSeq" id="WP_397083548.1">
    <property type="nucleotide sequence ID" value="NZ_JBITGY010000005.1"/>
</dbReference>
<comment type="caution">
    <text evidence="3">The sequence shown here is derived from an EMBL/GenBank/DDBJ whole genome shotgun (WGS) entry which is preliminary data.</text>
</comment>
<evidence type="ECO:0000256" key="1">
    <source>
        <dbReference type="ARBA" id="ARBA00022857"/>
    </source>
</evidence>
<dbReference type="PANTHER" id="PTHR44154:SF1">
    <property type="entry name" value="QUINONE OXIDOREDUCTASE"/>
    <property type="match status" value="1"/>
</dbReference>
<keyword evidence="3" id="KW-0560">Oxidoreductase</keyword>
<gene>
    <name evidence="3" type="ORF">ACIBG2_21305</name>
</gene>
<evidence type="ECO:0000259" key="2">
    <source>
        <dbReference type="SMART" id="SM00829"/>
    </source>
</evidence>
<dbReference type="EMBL" id="JBITGY010000005">
    <property type="protein sequence ID" value="MFI6499938.1"/>
    <property type="molecule type" value="Genomic_DNA"/>
</dbReference>
<dbReference type="SUPFAM" id="SSF51735">
    <property type="entry name" value="NAD(P)-binding Rossmann-fold domains"/>
    <property type="match status" value="1"/>
</dbReference>
<reference evidence="3 4" key="1">
    <citation type="submission" date="2024-10" db="EMBL/GenBank/DDBJ databases">
        <title>The Natural Products Discovery Center: Release of the First 8490 Sequenced Strains for Exploring Actinobacteria Biosynthetic Diversity.</title>
        <authorList>
            <person name="Kalkreuter E."/>
            <person name="Kautsar S.A."/>
            <person name="Yang D."/>
            <person name="Bader C.D."/>
            <person name="Teijaro C.N."/>
            <person name="Fluegel L."/>
            <person name="Davis C.M."/>
            <person name="Simpson J.R."/>
            <person name="Lauterbach L."/>
            <person name="Steele A.D."/>
            <person name="Gui C."/>
            <person name="Meng S."/>
            <person name="Li G."/>
            <person name="Viehrig K."/>
            <person name="Ye F."/>
            <person name="Su P."/>
            <person name="Kiefer A.F."/>
            <person name="Nichols A."/>
            <person name="Cepeda A.J."/>
            <person name="Yan W."/>
            <person name="Fan B."/>
            <person name="Jiang Y."/>
            <person name="Adhikari A."/>
            <person name="Zheng C.-J."/>
            <person name="Schuster L."/>
            <person name="Cowan T.M."/>
            <person name="Smanski M.J."/>
            <person name="Chevrette M.G."/>
            <person name="De Carvalho L.P.S."/>
            <person name="Shen B."/>
        </authorList>
    </citation>
    <scope>NUCLEOTIDE SEQUENCE [LARGE SCALE GENOMIC DNA]</scope>
    <source>
        <strain evidence="3 4">NPDC050545</strain>
    </source>
</reference>
<dbReference type="InterPro" id="IPR013154">
    <property type="entry name" value="ADH-like_N"/>
</dbReference>
<dbReference type="InterPro" id="IPR051603">
    <property type="entry name" value="Zinc-ADH_QOR/CCCR"/>
</dbReference>
<dbReference type="GO" id="GO:0016491">
    <property type="term" value="F:oxidoreductase activity"/>
    <property type="evidence" value="ECO:0007669"/>
    <property type="project" value="UniProtKB-KW"/>
</dbReference>
<feature type="domain" description="Enoyl reductase (ER)" evidence="2">
    <location>
        <begin position="14"/>
        <end position="304"/>
    </location>
</feature>
<dbReference type="PANTHER" id="PTHR44154">
    <property type="entry name" value="QUINONE OXIDOREDUCTASE"/>
    <property type="match status" value="1"/>
</dbReference>
<name>A0ABW7YXF8_9ACTN</name>
<dbReference type="InterPro" id="IPR011032">
    <property type="entry name" value="GroES-like_sf"/>
</dbReference>
<dbReference type="Pfam" id="PF08240">
    <property type="entry name" value="ADH_N"/>
    <property type="match status" value="1"/>
</dbReference>
<keyword evidence="1" id="KW-0521">NADP</keyword>
<sequence length="307" mass="32077">MSDVMKAAAFAEFGGPDVLKVMELPAPQAGPGEVRVRVKAAGVQPYDTAVRAGWTPQGVDRPLPRIPGNEFAGVVDQVGAGVTGVAIGDEVLGFTMLNAYAEYTVVPSASVTPKPAGLAWEVAGALTAGVQTAEIAIDNLAVRAGDTLLIHGAAGSVGGAAVQIARRRGAKVIGTARAVNHDYLRELGAIPVEYGPGLADRVRALAPEGVTAVLDGAGREALDVSLELVADRDRILTLYEHEKAPKLGIRTTVGERLAERLGRYAAEVADGAFRFHIRRTYLLSEAAEAHREMETGHGRGKIAIVVP</sequence>
<dbReference type="InterPro" id="IPR036291">
    <property type="entry name" value="NAD(P)-bd_dom_sf"/>
</dbReference>
<evidence type="ECO:0000313" key="3">
    <source>
        <dbReference type="EMBL" id="MFI6499938.1"/>
    </source>
</evidence>
<dbReference type="Proteomes" id="UP001612741">
    <property type="component" value="Unassembled WGS sequence"/>
</dbReference>
<dbReference type="SUPFAM" id="SSF50129">
    <property type="entry name" value="GroES-like"/>
    <property type="match status" value="1"/>
</dbReference>